<evidence type="ECO:0000256" key="4">
    <source>
        <dbReference type="ARBA" id="ARBA00022692"/>
    </source>
</evidence>
<keyword evidence="5 7" id="KW-1133">Transmembrane helix</keyword>
<keyword evidence="4 7" id="KW-0812">Transmembrane</keyword>
<comment type="similarity">
    <text evidence="7">Belongs to the binding-protein-dependent transport system permease family.</text>
</comment>
<accession>A0AB38R1V3</accession>
<keyword evidence="2 7" id="KW-0813">Transport</keyword>
<keyword evidence="3" id="KW-1003">Cell membrane</keyword>
<evidence type="ECO:0000313" key="10">
    <source>
        <dbReference type="Proteomes" id="UP001058458"/>
    </source>
</evidence>
<keyword evidence="6 7" id="KW-0472">Membrane</keyword>
<protein>
    <submittedName>
        <fullName evidence="9">ABC transporter permease</fullName>
    </submittedName>
</protein>
<dbReference type="InterPro" id="IPR045621">
    <property type="entry name" value="BPD_transp_1_N"/>
</dbReference>
<dbReference type="Pfam" id="PF19300">
    <property type="entry name" value="BPD_transp_1_N"/>
    <property type="match status" value="1"/>
</dbReference>
<dbReference type="PANTHER" id="PTHR43163">
    <property type="entry name" value="DIPEPTIDE TRANSPORT SYSTEM PERMEASE PROTEIN DPPB-RELATED"/>
    <property type="match status" value="1"/>
</dbReference>
<proteinExistence type="inferred from homology"/>
<dbReference type="AlphaFoldDB" id="A0AB38R1V3"/>
<evidence type="ECO:0000256" key="2">
    <source>
        <dbReference type="ARBA" id="ARBA00022448"/>
    </source>
</evidence>
<dbReference type="SUPFAM" id="SSF161098">
    <property type="entry name" value="MetI-like"/>
    <property type="match status" value="1"/>
</dbReference>
<dbReference type="EMBL" id="CP063414">
    <property type="protein sequence ID" value="UOE77579.1"/>
    <property type="molecule type" value="Genomic_DNA"/>
</dbReference>
<comment type="subcellular location">
    <subcellularLocation>
        <location evidence="1 7">Cell membrane</location>
        <topology evidence="1 7">Multi-pass membrane protein</topology>
    </subcellularLocation>
</comment>
<evidence type="ECO:0000256" key="3">
    <source>
        <dbReference type="ARBA" id="ARBA00022475"/>
    </source>
</evidence>
<dbReference type="GO" id="GO:0055085">
    <property type="term" value="P:transmembrane transport"/>
    <property type="evidence" value="ECO:0007669"/>
    <property type="project" value="InterPro"/>
</dbReference>
<reference evidence="9" key="1">
    <citation type="submission" date="2020-10" db="EMBL/GenBank/DDBJ databases">
        <authorList>
            <person name="Delgado J.A."/>
            <person name="Gonzalez J.M."/>
        </authorList>
    </citation>
    <scope>NUCLEOTIDE SEQUENCE</scope>
    <source>
        <strain evidence="9">23.6</strain>
    </source>
</reference>
<evidence type="ECO:0000256" key="5">
    <source>
        <dbReference type="ARBA" id="ARBA00022989"/>
    </source>
</evidence>
<dbReference type="Proteomes" id="UP001058458">
    <property type="component" value="Chromosome"/>
</dbReference>
<dbReference type="CDD" id="cd06261">
    <property type="entry name" value="TM_PBP2"/>
    <property type="match status" value="1"/>
</dbReference>
<evidence type="ECO:0000256" key="1">
    <source>
        <dbReference type="ARBA" id="ARBA00004651"/>
    </source>
</evidence>
<feature type="transmembrane region" description="Helical" evidence="7">
    <location>
        <begin position="189"/>
        <end position="208"/>
    </location>
</feature>
<dbReference type="PROSITE" id="PS50928">
    <property type="entry name" value="ABC_TM1"/>
    <property type="match status" value="1"/>
</dbReference>
<dbReference type="InterPro" id="IPR035906">
    <property type="entry name" value="MetI-like_sf"/>
</dbReference>
<feature type="domain" description="ABC transmembrane type-1" evidence="8">
    <location>
        <begin position="97"/>
        <end position="308"/>
    </location>
</feature>
<feature type="transmembrane region" description="Helical" evidence="7">
    <location>
        <begin position="133"/>
        <end position="159"/>
    </location>
</feature>
<dbReference type="NCBIfam" id="NF045472">
    <property type="entry name" value="Opp4B"/>
    <property type="match status" value="1"/>
</dbReference>
<dbReference type="PANTHER" id="PTHR43163:SF6">
    <property type="entry name" value="DIPEPTIDE TRANSPORT SYSTEM PERMEASE PROTEIN DPPB-RELATED"/>
    <property type="match status" value="1"/>
</dbReference>
<dbReference type="InterPro" id="IPR000515">
    <property type="entry name" value="MetI-like"/>
</dbReference>
<feature type="transmembrane region" description="Helical" evidence="7">
    <location>
        <begin position="101"/>
        <end position="121"/>
    </location>
</feature>
<evidence type="ECO:0000313" key="9">
    <source>
        <dbReference type="EMBL" id="UOE77579.1"/>
    </source>
</evidence>
<feature type="transmembrane region" description="Helical" evidence="7">
    <location>
        <begin position="244"/>
        <end position="269"/>
    </location>
</feature>
<organism evidence="9 10">
    <name type="scientific">Parageobacillus thermoglucosidasius</name>
    <name type="common">Geobacillus thermoglucosidasius</name>
    <dbReference type="NCBI Taxonomy" id="1426"/>
    <lineage>
        <taxon>Bacteria</taxon>
        <taxon>Bacillati</taxon>
        <taxon>Bacillota</taxon>
        <taxon>Bacilli</taxon>
        <taxon>Bacillales</taxon>
        <taxon>Anoxybacillaceae</taxon>
        <taxon>Parageobacillus</taxon>
    </lineage>
</organism>
<evidence type="ECO:0000256" key="7">
    <source>
        <dbReference type="RuleBase" id="RU363032"/>
    </source>
</evidence>
<evidence type="ECO:0000256" key="6">
    <source>
        <dbReference type="ARBA" id="ARBA00023136"/>
    </source>
</evidence>
<dbReference type="Gene3D" id="1.10.3720.10">
    <property type="entry name" value="MetI-like"/>
    <property type="match status" value="1"/>
</dbReference>
<dbReference type="RefSeq" id="WP_256834770.1">
    <property type="nucleotide sequence ID" value="NZ_CP063414.1"/>
</dbReference>
<gene>
    <name evidence="9" type="ORF">IMI45_07120</name>
</gene>
<evidence type="ECO:0000259" key="8">
    <source>
        <dbReference type="PROSITE" id="PS50928"/>
    </source>
</evidence>
<sequence>MLKFILRRIIIMIPQLFLLSVLVFLLAKAMPGDALTGQLASNPKMDAQTLEEMKEKLGLNDPIHVQYARWMKNLLQGDLGISYIHKQPVNDLLAGRMWNTVLLSAAILILTYMIAIPLGIVSGRWTDSWADKLIVGYSYVSFATPLFIFALIMLFIFGFKLGWFPTGGSVDIQVEKGTIAYYLSKLNHLLLPALSGALINTVGTIQYLRSEIIDTKVKDFVKTARAKGVPESNIYWRHILRNSFLPIAAFLGYEITGLIGGSIFLESIFSYPGIGQLFLQSILQRDYSVVTALVMISGLATLIGTLLSDIILSAVDPRIRIE</sequence>
<name>A0AB38R1V3_PARTM</name>
<dbReference type="GO" id="GO:0005886">
    <property type="term" value="C:plasma membrane"/>
    <property type="evidence" value="ECO:0007669"/>
    <property type="project" value="UniProtKB-SubCell"/>
</dbReference>
<dbReference type="Pfam" id="PF00528">
    <property type="entry name" value="BPD_transp_1"/>
    <property type="match status" value="1"/>
</dbReference>
<feature type="transmembrane region" description="Helical" evidence="7">
    <location>
        <begin position="289"/>
        <end position="312"/>
    </location>
</feature>